<evidence type="ECO:0000313" key="2">
    <source>
        <dbReference type="Proteomes" id="UP000233837"/>
    </source>
</evidence>
<proteinExistence type="predicted"/>
<protein>
    <submittedName>
        <fullName evidence="1">Uncharacterized protein</fullName>
    </submittedName>
</protein>
<name>A0A2I0VCP6_9ASPA</name>
<sequence>MRSLIFSIHERNILGRTGRARNRRQTEPAAFASRSFVISARAEAKPSSSFPFLRSYVISAVSRGKVRNHRQTEHLMRTREPRPAEKLTCNIWIQSTSSMMSLGLPQLNFSRSVHHGIIDTESSLFKLCGVICNQMLYS</sequence>
<dbReference type="AlphaFoldDB" id="A0A2I0VCP6"/>
<accession>A0A2I0VCP6</accession>
<reference evidence="1 2" key="1">
    <citation type="journal article" date="2016" name="Sci. Rep.">
        <title>The Dendrobium catenatum Lindl. genome sequence provides insights into polysaccharide synthase, floral development and adaptive evolution.</title>
        <authorList>
            <person name="Zhang G.Q."/>
            <person name="Xu Q."/>
            <person name="Bian C."/>
            <person name="Tsai W.C."/>
            <person name="Yeh C.M."/>
            <person name="Liu K.W."/>
            <person name="Yoshida K."/>
            <person name="Zhang L.S."/>
            <person name="Chang S.B."/>
            <person name="Chen F."/>
            <person name="Shi Y."/>
            <person name="Su Y.Y."/>
            <person name="Zhang Y.Q."/>
            <person name="Chen L.J."/>
            <person name="Yin Y."/>
            <person name="Lin M."/>
            <person name="Huang H."/>
            <person name="Deng H."/>
            <person name="Wang Z.W."/>
            <person name="Zhu S.L."/>
            <person name="Zhao X."/>
            <person name="Deng C."/>
            <person name="Niu S.C."/>
            <person name="Huang J."/>
            <person name="Wang M."/>
            <person name="Liu G.H."/>
            <person name="Yang H.J."/>
            <person name="Xiao X.J."/>
            <person name="Hsiao Y.Y."/>
            <person name="Wu W.L."/>
            <person name="Chen Y.Y."/>
            <person name="Mitsuda N."/>
            <person name="Ohme-Takagi M."/>
            <person name="Luo Y.B."/>
            <person name="Van de Peer Y."/>
            <person name="Liu Z.J."/>
        </authorList>
    </citation>
    <scope>NUCLEOTIDE SEQUENCE [LARGE SCALE GENOMIC DNA]</scope>
    <source>
        <tissue evidence="1">The whole plant</tissue>
    </source>
</reference>
<dbReference type="EMBL" id="KZ503823">
    <property type="protein sequence ID" value="PKU61182.1"/>
    <property type="molecule type" value="Genomic_DNA"/>
</dbReference>
<dbReference type="Proteomes" id="UP000233837">
    <property type="component" value="Unassembled WGS sequence"/>
</dbReference>
<reference evidence="1 2" key="2">
    <citation type="journal article" date="2017" name="Nature">
        <title>The Apostasia genome and the evolution of orchids.</title>
        <authorList>
            <person name="Zhang G.Q."/>
            <person name="Liu K.W."/>
            <person name="Li Z."/>
            <person name="Lohaus R."/>
            <person name="Hsiao Y.Y."/>
            <person name="Niu S.C."/>
            <person name="Wang J.Y."/>
            <person name="Lin Y.C."/>
            <person name="Xu Q."/>
            <person name="Chen L.J."/>
            <person name="Yoshida K."/>
            <person name="Fujiwara S."/>
            <person name="Wang Z.W."/>
            <person name="Zhang Y.Q."/>
            <person name="Mitsuda N."/>
            <person name="Wang M."/>
            <person name="Liu G.H."/>
            <person name="Pecoraro L."/>
            <person name="Huang H.X."/>
            <person name="Xiao X.J."/>
            <person name="Lin M."/>
            <person name="Wu X.Y."/>
            <person name="Wu W.L."/>
            <person name="Chen Y.Y."/>
            <person name="Chang S.B."/>
            <person name="Sakamoto S."/>
            <person name="Ohme-Takagi M."/>
            <person name="Yagi M."/>
            <person name="Zeng S.J."/>
            <person name="Shen C.Y."/>
            <person name="Yeh C.M."/>
            <person name="Luo Y.B."/>
            <person name="Tsai W.C."/>
            <person name="Van de Peer Y."/>
            <person name="Liu Z.J."/>
        </authorList>
    </citation>
    <scope>NUCLEOTIDE SEQUENCE [LARGE SCALE GENOMIC DNA]</scope>
    <source>
        <tissue evidence="1">The whole plant</tissue>
    </source>
</reference>
<gene>
    <name evidence="1" type="ORF">MA16_Dca022894</name>
</gene>
<dbReference type="STRING" id="906689.A0A2I0VCP6"/>
<keyword evidence="2" id="KW-1185">Reference proteome</keyword>
<organism evidence="1 2">
    <name type="scientific">Dendrobium catenatum</name>
    <dbReference type="NCBI Taxonomy" id="906689"/>
    <lineage>
        <taxon>Eukaryota</taxon>
        <taxon>Viridiplantae</taxon>
        <taxon>Streptophyta</taxon>
        <taxon>Embryophyta</taxon>
        <taxon>Tracheophyta</taxon>
        <taxon>Spermatophyta</taxon>
        <taxon>Magnoliopsida</taxon>
        <taxon>Liliopsida</taxon>
        <taxon>Asparagales</taxon>
        <taxon>Orchidaceae</taxon>
        <taxon>Epidendroideae</taxon>
        <taxon>Malaxideae</taxon>
        <taxon>Dendrobiinae</taxon>
        <taxon>Dendrobium</taxon>
    </lineage>
</organism>
<evidence type="ECO:0000313" key="1">
    <source>
        <dbReference type="EMBL" id="PKU61182.1"/>
    </source>
</evidence>